<dbReference type="Proteomes" id="UP001163255">
    <property type="component" value="Chromosome"/>
</dbReference>
<organism evidence="2 3">
    <name type="scientific">Endozoicomonas euniceicola</name>
    <dbReference type="NCBI Taxonomy" id="1234143"/>
    <lineage>
        <taxon>Bacteria</taxon>
        <taxon>Pseudomonadati</taxon>
        <taxon>Pseudomonadota</taxon>
        <taxon>Gammaproteobacteria</taxon>
        <taxon>Oceanospirillales</taxon>
        <taxon>Endozoicomonadaceae</taxon>
        <taxon>Endozoicomonas</taxon>
    </lineage>
</organism>
<evidence type="ECO:0000256" key="1">
    <source>
        <dbReference type="SAM" id="MobiDB-lite"/>
    </source>
</evidence>
<feature type="region of interest" description="Disordered" evidence="1">
    <location>
        <begin position="71"/>
        <end position="103"/>
    </location>
</feature>
<dbReference type="EMBL" id="CP103300">
    <property type="protein sequence ID" value="UYM14101.1"/>
    <property type="molecule type" value="Genomic_DNA"/>
</dbReference>
<sequence>MPDNGPCRCHDCLQADSIESRGILKQRFPAEHLRERIPGAFQALLEKPINRPPETVIRQLYPHAHIIRETASTESVTEERLSGLPAAQAHPVRQCQPPEKQRA</sequence>
<gene>
    <name evidence="2" type="ORF">NX720_14415</name>
</gene>
<accession>A0ABY6GPW0</accession>
<keyword evidence="3" id="KW-1185">Reference proteome</keyword>
<evidence type="ECO:0000313" key="3">
    <source>
        <dbReference type="Proteomes" id="UP001163255"/>
    </source>
</evidence>
<protein>
    <submittedName>
        <fullName evidence="2">Uncharacterized protein</fullName>
    </submittedName>
</protein>
<reference evidence="2" key="1">
    <citation type="submission" date="2022-10" db="EMBL/GenBank/DDBJ databases">
        <title>Completed Genome Sequence of two octocoral isolated bacterium, Endozoicomonas euniceicola EF212T and Endozoicomonas gorgoniicola PS125T.</title>
        <authorList>
            <person name="Chiou Y.-J."/>
            <person name="Chen Y.-H."/>
        </authorList>
    </citation>
    <scope>NUCLEOTIDE SEQUENCE</scope>
    <source>
        <strain evidence="2">EF212</strain>
    </source>
</reference>
<proteinExistence type="predicted"/>
<dbReference type="RefSeq" id="WP_262595504.1">
    <property type="nucleotide sequence ID" value="NZ_CP103300.1"/>
</dbReference>
<evidence type="ECO:0000313" key="2">
    <source>
        <dbReference type="EMBL" id="UYM14101.1"/>
    </source>
</evidence>
<name>A0ABY6GPW0_9GAMM</name>